<feature type="compositionally biased region" description="Acidic residues" evidence="1">
    <location>
        <begin position="148"/>
        <end position="159"/>
    </location>
</feature>
<gene>
    <name evidence="3" type="ORF">PXEA_LOCUS2147</name>
</gene>
<dbReference type="GO" id="GO:0034704">
    <property type="term" value="C:calcium channel complex"/>
    <property type="evidence" value="ECO:0007669"/>
    <property type="project" value="TreeGrafter"/>
</dbReference>
<evidence type="ECO:0000313" key="4">
    <source>
        <dbReference type="Proteomes" id="UP000784294"/>
    </source>
</evidence>
<dbReference type="PANTHER" id="PTHR46399:SF8">
    <property type="entry name" value="B30.2_SPRY DOMAIN-CONTAINING PROTEIN"/>
    <property type="match status" value="1"/>
</dbReference>
<comment type="caution">
    <text evidence="3">The sequence shown here is derived from an EMBL/GenBank/DDBJ whole genome shotgun (WGS) entry which is preliminary data.</text>
</comment>
<dbReference type="EMBL" id="CAAALY010004558">
    <property type="protein sequence ID" value="VEL08707.1"/>
    <property type="molecule type" value="Genomic_DNA"/>
</dbReference>
<feature type="compositionally biased region" description="Low complexity" evidence="1">
    <location>
        <begin position="171"/>
        <end position="188"/>
    </location>
</feature>
<dbReference type="Proteomes" id="UP000784294">
    <property type="component" value="Unassembled WGS sequence"/>
</dbReference>
<feature type="region of interest" description="Disordered" evidence="1">
    <location>
        <begin position="144"/>
        <end position="188"/>
    </location>
</feature>
<name>A0A3S5AZ74_9PLAT</name>
<dbReference type="GO" id="GO:0005790">
    <property type="term" value="C:smooth endoplasmic reticulum"/>
    <property type="evidence" value="ECO:0007669"/>
    <property type="project" value="TreeGrafter"/>
</dbReference>
<dbReference type="AlphaFoldDB" id="A0A3S5AZ74"/>
<evidence type="ECO:0000313" key="3">
    <source>
        <dbReference type="EMBL" id="VEL08707.1"/>
    </source>
</evidence>
<dbReference type="GO" id="GO:0042383">
    <property type="term" value="C:sarcolemma"/>
    <property type="evidence" value="ECO:0007669"/>
    <property type="project" value="TreeGrafter"/>
</dbReference>
<evidence type="ECO:0000259" key="2">
    <source>
        <dbReference type="Pfam" id="PF21119"/>
    </source>
</evidence>
<dbReference type="GO" id="GO:0030018">
    <property type="term" value="C:Z disc"/>
    <property type="evidence" value="ECO:0007669"/>
    <property type="project" value="TreeGrafter"/>
</dbReference>
<organism evidence="3 4">
    <name type="scientific">Protopolystoma xenopodis</name>
    <dbReference type="NCBI Taxonomy" id="117903"/>
    <lineage>
        <taxon>Eukaryota</taxon>
        <taxon>Metazoa</taxon>
        <taxon>Spiralia</taxon>
        <taxon>Lophotrochozoa</taxon>
        <taxon>Platyhelminthes</taxon>
        <taxon>Monogenea</taxon>
        <taxon>Polyopisthocotylea</taxon>
        <taxon>Polystomatidea</taxon>
        <taxon>Polystomatidae</taxon>
        <taxon>Protopolystoma</taxon>
    </lineage>
</organism>
<protein>
    <recommendedName>
        <fullName evidence="2">Ryanodine receptor junctional solenoid domain-containing protein</fullName>
    </recommendedName>
</protein>
<feature type="compositionally biased region" description="Polar residues" evidence="1">
    <location>
        <begin position="160"/>
        <end position="170"/>
    </location>
</feature>
<dbReference type="InterPro" id="IPR015925">
    <property type="entry name" value="Ryanodine_IP3_receptor"/>
</dbReference>
<feature type="region of interest" description="Disordered" evidence="1">
    <location>
        <begin position="83"/>
        <end position="117"/>
    </location>
</feature>
<proteinExistence type="predicted"/>
<evidence type="ECO:0000256" key="1">
    <source>
        <dbReference type="SAM" id="MobiDB-lite"/>
    </source>
</evidence>
<dbReference type="GO" id="GO:0006941">
    <property type="term" value="P:striated muscle contraction"/>
    <property type="evidence" value="ECO:0007669"/>
    <property type="project" value="TreeGrafter"/>
</dbReference>
<feature type="compositionally biased region" description="Acidic residues" evidence="1">
    <location>
        <begin position="98"/>
        <end position="112"/>
    </location>
</feature>
<dbReference type="GO" id="GO:0033017">
    <property type="term" value="C:sarcoplasmic reticulum membrane"/>
    <property type="evidence" value="ECO:0007669"/>
    <property type="project" value="TreeGrafter"/>
</dbReference>
<feature type="domain" description="Ryanodine receptor junctional solenoid" evidence="2">
    <location>
        <begin position="1"/>
        <end position="158"/>
    </location>
</feature>
<dbReference type="PANTHER" id="PTHR46399">
    <property type="entry name" value="B30.2/SPRY DOMAIN-CONTAINING PROTEIN"/>
    <property type="match status" value="1"/>
</dbReference>
<reference evidence="3" key="1">
    <citation type="submission" date="2018-11" db="EMBL/GenBank/DDBJ databases">
        <authorList>
            <consortium name="Pathogen Informatics"/>
        </authorList>
    </citation>
    <scope>NUCLEOTIDE SEQUENCE</scope>
</reference>
<dbReference type="InterPro" id="IPR048581">
    <property type="entry name" value="RYDR_Jsol"/>
</dbReference>
<accession>A0A3S5AZ74</accession>
<dbReference type="OrthoDB" id="300855at2759"/>
<dbReference type="GO" id="GO:0005219">
    <property type="term" value="F:ryanodine-sensitive calcium-release channel activity"/>
    <property type="evidence" value="ECO:0007669"/>
    <property type="project" value="TreeGrafter"/>
</dbReference>
<sequence>MPLPESVQLELCRLLNNLCDLQLRNRIELIVLFANIFVSELQKDQQQRYLTIKHSNLPSSVAARRTREFRCPPDKQMRCLLRLPGPNGPTGLLHEEGDGGDEDAGEMDEVEESLGLSRSNPCTEEIKELLRNFHRCLTDHFGVVRPEEEGETGSQEEADSSSPGEDTVSLSSSDSGIGRSIRGSSIGSGIDSTRISTARLLNLSLAQWSAELAAISADTDGDMNSATGLAGMARGTLNSSGTSCRDPLMPPQLAEAIAKLPLLPDSVGNPEEGSGGPPRILKALWQVIAKPLRSAARGEKTGHGRLALMAGEVGGMDEDEKCKSES</sequence>
<keyword evidence="4" id="KW-1185">Reference proteome</keyword>
<dbReference type="Pfam" id="PF21119">
    <property type="entry name" value="RYDR_Jsol"/>
    <property type="match status" value="1"/>
</dbReference>
<dbReference type="GO" id="GO:0014808">
    <property type="term" value="P:release of sequestered calcium ion into cytosol by sarcoplasmic reticulum"/>
    <property type="evidence" value="ECO:0007669"/>
    <property type="project" value="TreeGrafter"/>
</dbReference>